<protein>
    <submittedName>
        <fullName evidence="1">Uncharacterized protein</fullName>
    </submittedName>
</protein>
<sequence>MRWKYAKGASVWFGDKKLHLNSLEGMSNFWGAVRFQTTFGKRSFVGKGLAPLWFDGFSVDGDGCEFEVISFAVVGVIDFGGDVVEGGGERIGYGVVAAFDAVFVDCGGTAADFVVFAADFGHAADGVEFFAVGDVQAGRQAGIVGGKLPSQRKEVECRAAGFGGFAGADFAVSDAVAAEFGFGIEFAAADVFIVFGTEGVAADGAAGFEADAVHRDFDSGHDGVLVAAACEGHGGGYAVAAGVFQGG</sequence>
<dbReference type="EMBL" id="ACKO02000006">
    <property type="protein sequence ID" value="EET44975.1"/>
    <property type="molecule type" value="Genomic_DNA"/>
</dbReference>
<accession>C6M463</accession>
<reference evidence="1" key="1">
    <citation type="submission" date="2009-07" db="EMBL/GenBank/DDBJ databases">
        <authorList>
            <person name="Weinstock G."/>
            <person name="Sodergren E."/>
            <person name="Clifton S."/>
            <person name="Fulton L."/>
            <person name="Fulton B."/>
            <person name="Courtney L."/>
            <person name="Fronick C."/>
            <person name="Harrison M."/>
            <person name="Strong C."/>
            <person name="Farmer C."/>
            <person name="Delahaunty K."/>
            <person name="Markovic C."/>
            <person name="Hall O."/>
            <person name="Minx P."/>
            <person name="Tomlinson C."/>
            <person name="Mitreva M."/>
            <person name="Nelson J."/>
            <person name="Hou S."/>
            <person name="Wollam A."/>
            <person name="Pepin K.H."/>
            <person name="Johnson M."/>
            <person name="Bhonagiri V."/>
            <person name="Nash W.E."/>
            <person name="Warren W."/>
            <person name="Chinwalla A."/>
            <person name="Mardis E.R."/>
            <person name="Wilson R.K."/>
        </authorList>
    </citation>
    <scope>NUCLEOTIDE SEQUENCE [LARGE SCALE GENOMIC DNA]</scope>
    <source>
        <strain evidence="1">ATCC 29256</strain>
    </source>
</reference>
<evidence type="ECO:0000313" key="2">
    <source>
        <dbReference type="Proteomes" id="UP000005365"/>
    </source>
</evidence>
<organism evidence="1 2">
    <name type="scientific">Neisseria sicca ATCC 29256</name>
    <dbReference type="NCBI Taxonomy" id="547045"/>
    <lineage>
        <taxon>Bacteria</taxon>
        <taxon>Pseudomonadati</taxon>
        <taxon>Pseudomonadota</taxon>
        <taxon>Betaproteobacteria</taxon>
        <taxon>Neisseriales</taxon>
        <taxon>Neisseriaceae</taxon>
        <taxon>Neisseria</taxon>
    </lineage>
</organism>
<comment type="caution">
    <text evidence="1">The sequence shown here is derived from an EMBL/GenBank/DDBJ whole genome shotgun (WGS) entry which is preliminary data.</text>
</comment>
<dbReference type="AlphaFoldDB" id="C6M463"/>
<name>C6M463_NEISI</name>
<proteinExistence type="predicted"/>
<evidence type="ECO:0000313" key="1">
    <source>
        <dbReference type="EMBL" id="EET44975.1"/>
    </source>
</evidence>
<gene>
    <name evidence="1" type="ORF">NEISICOT_01305</name>
</gene>
<keyword evidence="2" id="KW-1185">Reference proteome</keyword>
<dbReference type="Proteomes" id="UP000005365">
    <property type="component" value="Unassembled WGS sequence"/>
</dbReference>